<proteinExistence type="predicted"/>
<feature type="signal peptide" evidence="1">
    <location>
        <begin position="1"/>
        <end position="19"/>
    </location>
</feature>
<comment type="caution">
    <text evidence="2">The sequence shown here is derived from an EMBL/GenBank/DDBJ whole genome shotgun (WGS) entry which is preliminary data.</text>
</comment>
<reference evidence="2 3" key="1">
    <citation type="submission" date="2016-11" db="EMBL/GenBank/DDBJ databases">
        <title>Whole genomes of Flavobacteriaceae.</title>
        <authorList>
            <person name="Stine C."/>
            <person name="Li C."/>
            <person name="Tadesse D."/>
        </authorList>
    </citation>
    <scope>NUCLEOTIDE SEQUENCE [LARGE SCALE GENOMIC DNA]</scope>
    <source>
        <strain evidence="2 3">DSM 18292</strain>
    </source>
</reference>
<protein>
    <recommendedName>
        <fullName evidence="4">DUF2490 domain-containing protein</fullName>
    </recommendedName>
</protein>
<keyword evidence="1" id="KW-0732">Signal</keyword>
<dbReference type="RefSeq" id="WP_089048876.1">
    <property type="nucleotide sequence ID" value="NZ_FXTV01000023.1"/>
</dbReference>
<dbReference type="InterPro" id="IPR019619">
    <property type="entry name" value="DUF2490"/>
</dbReference>
<evidence type="ECO:0000256" key="1">
    <source>
        <dbReference type="SAM" id="SignalP"/>
    </source>
</evidence>
<evidence type="ECO:0008006" key="4">
    <source>
        <dbReference type="Google" id="ProtNLM"/>
    </source>
</evidence>
<dbReference type="AlphaFoldDB" id="A0A226HJD9"/>
<dbReference type="OrthoDB" id="1118734at2"/>
<feature type="chain" id="PRO_5012149640" description="DUF2490 domain-containing protein" evidence="1">
    <location>
        <begin position="20"/>
        <end position="243"/>
    </location>
</feature>
<keyword evidence="3" id="KW-1185">Reference proteome</keyword>
<name>A0A226HJD9_9FLAO</name>
<sequence length="243" mass="28193">MKKYYFLFFLLLNVSILLAQTKQKVTSWGALTTSYKINDNFSVQLNTQVRGTDRLKGTPLYLIRPMLNYKMDNITVGYAFTENYKTVSEISGWLPEHRAWEQYVLSQKISFLNRKTALTHRFRLEERFVATGIVDGERLKKDSFEFALRFRYHIRTMIPFLQKEKFTSGAYVALQNELFVNAMKSDKVTNGKVVDQNRAYVALGWRFSPKFDLEAGYMNQYSVGKTASDVSNNIVHLAGTIRL</sequence>
<dbReference type="EMBL" id="MUGW01000011">
    <property type="protein sequence ID" value="OXA93978.1"/>
    <property type="molecule type" value="Genomic_DNA"/>
</dbReference>
<gene>
    <name evidence="2" type="ORF">B0A66_05615</name>
</gene>
<organism evidence="2 3">
    <name type="scientific">Flavobacterium hercynium</name>
    <dbReference type="NCBI Taxonomy" id="387094"/>
    <lineage>
        <taxon>Bacteria</taxon>
        <taxon>Pseudomonadati</taxon>
        <taxon>Bacteroidota</taxon>
        <taxon>Flavobacteriia</taxon>
        <taxon>Flavobacteriales</taxon>
        <taxon>Flavobacteriaceae</taxon>
        <taxon>Flavobacterium</taxon>
    </lineage>
</organism>
<dbReference type="Proteomes" id="UP000198345">
    <property type="component" value="Unassembled WGS sequence"/>
</dbReference>
<evidence type="ECO:0000313" key="3">
    <source>
        <dbReference type="Proteomes" id="UP000198345"/>
    </source>
</evidence>
<dbReference type="Pfam" id="PF10677">
    <property type="entry name" value="DUF2490"/>
    <property type="match status" value="1"/>
</dbReference>
<evidence type="ECO:0000313" key="2">
    <source>
        <dbReference type="EMBL" id="OXA93978.1"/>
    </source>
</evidence>
<accession>A0A226HJD9</accession>